<evidence type="ECO:0000256" key="6">
    <source>
        <dbReference type="RuleBase" id="RU000481"/>
    </source>
</evidence>
<dbReference type="FunFam" id="3.40.640.10:FF:000033">
    <property type="entry name" value="Aspartate aminotransferase"/>
    <property type="match status" value="1"/>
</dbReference>
<dbReference type="Pfam" id="PF00155">
    <property type="entry name" value="Aminotran_1_2"/>
    <property type="match status" value="1"/>
</dbReference>
<dbReference type="InterPro" id="IPR050596">
    <property type="entry name" value="AspAT/PAT-like"/>
</dbReference>
<dbReference type="InterPro" id="IPR015422">
    <property type="entry name" value="PyrdxlP-dep_Trfase_small"/>
</dbReference>
<dbReference type="Gene3D" id="3.90.1150.10">
    <property type="entry name" value="Aspartate Aminotransferase, domain 1"/>
    <property type="match status" value="1"/>
</dbReference>
<dbReference type="AlphaFoldDB" id="A0A841Q8V9"/>
<keyword evidence="3 6" id="KW-0032">Aminotransferase</keyword>
<dbReference type="PANTHER" id="PTHR46383:SF4">
    <property type="entry name" value="AMINOTRANSFERASE"/>
    <property type="match status" value="1"/>
</dbReference>
<evidence type="ECO:0000313" key="9">
    <source>
        <dbReference type="Proteomes" id="UP000581688"/>
    </source>
</evidence>
<proteinExistence type="inferred from homology"/>
<evidence type="ECO:0000259" key="7">
    <source>
        <dbReference type="Pfam" id="PF00155"/>
    </source>
</evidence>
<evidence type="ECO:0000256" key="1">
    <source>
        <dbReference type="ARBA" id="ARBA00001933"/>
    </source>
</evidence>
<evidence type="ECO:0000256" key="3">
    <source>
        <dbReference type="ARBA" id="ARBA00022576"/>
    </source>
</evidence>
<dbReference type="Gene3D" id="3.40.640.10">
    <property type="entry name" value="Type I PLP-dependent aspartate aminotransferase-like (Major domain)"/>
    <property type="match status" value="1"/>
</dbReference>
<dbReference type="InterPro" id="IPR015421">
    <property type="entry name" value="PyrdxlP-dep_Trfase_major"/>
</dbReference>
<name>A0A841Q8V9_9BACI</name>
<dbReference type="PANTHER" id="PTHR46383">
    <property type="entry name" value="ASPARTATE AMINOTRANSFERASE"/>
    <property type="match status" value="1"/>
</dbReference>
<dbReference type="GO" id="GO:0006520">
    <property type="term" value="P:amino acid metabolic process"/>
    <property type="evidence" value="ECO:0007669"/>
    <property type="project" value="InterPro"/>
</dbReference>
<dbReference type="NCBIfam" id="NF005817">
    <property type="entry name" value="PRK07683.1"/>
    <property type="match status" value="1"/>
</dbReference>
<keyword evidence="4 6" id="KW-0808">Transferase</keyword>
<keyword evidence="9" id="KW-1185">Reference proteome</keyword>
<dbReference type="PROSITE" id="PS00105">
    <property type="entry name" value="AA_TRANSFER_CLASS_1"/>
    <property type="match status" value="1"/>
</dbReference>
<dbReference type="GO" id="GO:0008483">
    <property type="term" value="F:transaminase activity"/>
    <property type="evidence" value="ECO:0007669"/>
    <property type="project" value="UniProtKB-KW"/>
</dbReference>
<dbReference type="Proteomes" id="UP000581688">
    <property type="component" value="Unassembled WGS sequence"/>
</dbReference>
<evidence type="ECO:0000256" key="5">
    <source>
        <dbReference type="ARBA" id="ARBA00022898"/>
    </source>
</evidence>
<dbReference type="InterPro" id="IPR015424">
    <property type="entry name" value="PyrdxlP-dep_Trfase"/>
</dbReference>
<dbReference type="CDD" id="cd00609">
    <property type="entry name" value="AAT_like"/>
    <property type="match status" value="1"/>
</dbReference>
<gene>
    <name evidence="8" type="ORF">HNQ94_003329</name>
</gene>
<dbReference type="SUPFAM" id="SSF53383">
    <property type="entry name" value="PLP-dependent transferases"/>
    <property type="match status" value="1"/>
</dbReference>
<comment type="similarity">
    <text evidence="2 6">Belongs to the class-I pyridoxal-phosphate-dependent aminotransferase family.</text>
</comment>
<protein>
    <recommendedName>
        <fullName evidence="6">Aminotransferase</fullName>
        <ecNumber evidence="6">2.6.1.-</ecNumber>
    </recommendedName>
</protein>
<sequence>MEHLLNEHAKNIQISGIRKFFNLVADKKDVISLTIGQPDFQTPNHVKEAGKAAIDQNFTTYTHNAGMLSLREAIRNFIHEKYELNYDPETEIIATVGASQAIDITFRTVLRPGDEVILPGPIYPGYEPLIRLAGATPIFADTTKTNFKVTAELLNEYITPKTKCIVLPYPSNPTGVSLTRGELKEIVDVLKGKPIFVLADEIYSELSYETEHVSIGTFPELRGQTIIVQGLSKSHSMTGWRIGYLLAPKNIAKHILKVHQYNVSCPSSISQYAALEALKNGKEDPIEMKKEYKKRMEFVYDSLLSMGLNPIKPDGAFYIFPKFPIEKMTSFELGIDLVEKVGLALVPGDAFSSLGQGYMRLSYAYNFETLKKGMERLETYLQNESLK</sequence>
<feature type="domain" description="Aminotransferase class I/classII large" evidence="7">
    <location>
        <begin position="28"/>
        <end position="377"/>
    </location>
</feature>
<evidence type="ECO:0000256" key="2">
    <source>
        <dbReference type="ARBA" id="ARBA00007441"/>
    </source>
</evidence>
<dbReference type="RefSeq" id="WP_174498031.1">
    <property type="nucleotide sequence ID" value="NZ_CADDWK010000028.1"/>
</dbReference>
<reference evidence="8 9" key="1">
    <citation type="submission" date="2020-08" db="EMBL/GenBank/DDBJ databases">
        <title>Genomic Encyclopedia of Type Strains, Phase IV (KMG-IV): sequencing the most valuable type-strain genomes for metagenomic binning, comparative biology and taxonomic classification.</title>
        <authorList>
            <person name="Goeker M."/>
        </authorList>
    </citation>
    <scope>NUCLEOTIDE SEQUENCE [LARGE SCALE GENOMIC DNA]</scope>
    <source>
        <strain evidence="8 9">DSM 19612</strain>
    </source>
</reference>
<evidence type="ECO:0000313" key="8">
    <source>
        <dbReference type="EMBL" id="MBB6454840.1"/>
    </source>
</evidence>
<dbReference type="GO" id="GO:0030170">
    <property type="term" value="F:pyridoxal phosphate binding"/>
    <property type="evidence" value="ECO:0007669"/>
    <property type="project" value="InterPro"/>
</dbReference>
<comment type="caution">
    <text evidence="8">The sequence shown here is derived from an EMBL/GenBank/DDBJ whole genome shotgun (WGS) entry which is preliminary data.</text>
</comment>
<comment type="cofactor">
    <cofactor evidence="1 6">
        <name>pyridoxal 5'-phosphate</name>
        <dbReference type="ChEBI" id="CHEBI:597326"/>
    </cofactor>
</comment>
<organism evidence="8 9">
    <name type="scientific">Salirhabdus euzebyi</name>
    <dbReference type="NCBI Taxonomy" id="394506"/>
    <lineage>
        <taxon>Bacteria</taxon>
        <taxon>Bacillati</taxon>
        <taxon>Bacillota</taxon>
        <taxon>Bacilli</taxon>
        <taxon>Bacillales</taxon>
        <taxon>Bacillaceae</taxon>
        <taxon>Salirhabdus</taxon>
    </lineage>
</organism>
<evidence type="ECO:0000256" key="4">
    <source>
        <dbReference type="ARBA" id="ARBA00022679"/>
    </source>
</evidence>
<dbReference type="InterPro" id="IPR004838">
    <property type="entry name" value="NHTrfase_class1_PyrdxlP-BS"/>
</dbReference>
<dbReference type="EMBL" id="JACHGH010000012">
    <property type="protein sequence ID" value="MBB6454840.1"/>
    <property type="molecule type" value="Genomic_DNA"/>
</dbReference>
<keyword evidence="5" id="KW-0663">Pyridoxal phosphate</keyword>
<accession>A0A841Q8V9</accession>
<dbReference type="InterPro" id="IPR004839">
    <property type="entry name" value="Aminotransferase_I/II_large"/>
</dbReference>
<dbReference type="EC" id="2.6.1.-" evidence="6"/>